<organism evidence="2 3">
    <name type="scientific">Devosia ureilytica</name>
    <dbReference type="NCBI Taxonomy" id="2952754"/>
    <lineage>
        <taxon>Bacteria</taxon>
        <taxon>Pseudomonadati</taxon>
        <taxon>Pseudomonadota</taxon>
        <taxon>Alphaproteobacteria</taxon>
        <taxon>Hyphomicrobiales</taxon>
        <taxon>Devosiaceae</taxon>
        <taxon>Devosia</taxon>
    </lineage>
</organism>
<protein>
    <submittedName>
        <fullName evidence="2">HNH endonuclease</fullName>
    </submittedName>
</protein>
<evidence type="ECO:0000313" key="3">
    <source>
        <dbReference type="Proteomes" id="UP001060275"/>
    </source>
</evidence>
<comment type="caution">
    <text evidence="2">The sequence shown here is derived from an EMBL/GenBank/DDBJ whole genome shotgun (WGS) entry which is preliminary data.</text>
</comment>
<dbReference type="InterPro" id="IPR003615">
    <property type="entry name" value="HNH_nuc"/>
</dbReference>
<keyword evidence="2" id="KW-0378">Hydrolase</keyword>
<keyword evidence="2" id="KW-0540">Nuclease</keyword>
<dbReference type="CDD" id="cd00085">
    <property type="entry name" value="HNHc"/>
    <property type="match status" value="1"/>
</dbReference>
<dbReference type="Gene3D" id="1.10.30.50">
    <property type="match status" value="1"/>
</dbReference>
<feature type="domain" description="HNH nuclease" evidence="1">
    <location>
        <begin position="180"/>
        <end position="234"/>
    </location>
</feature>
<proteinExistence type="predicted"/>
<dbReference type="GO" id="GO:0004519">
    <property type="term" value="F:endonuclease activity"/>
    <property type="evidence" value="ECO:0007669"/>
    <property type="project" value="UniProtKB-KW"/>
</dbReference>
<accession>A0A9Q4AQX7</accession>
<dbReference type="AlphaFoldDB" id="A0A9Q4AQX7"/>
<keyword evidence="3" id="KW-1185">Reference proteome</keyword>
<gene>
    <name evidence="2" type="ORF">NF348_16900</name>
</gene>
<name>A0A9Q4AQX7_9HYPH</name>
<reference evidence="2" key="1">
    <citation type="submission" date="2022-06" db="EMBL/GenBank/DDBJ databases">
        <title>Devosia sp. XJ19-45 genome assembly.</title>
        <authorList>
            <person name="Li B."/>
            <person name="Cai M."/>
            <person name="Nie G."/>
            <person name="Li W."/>
        </authorList>
    </citation>
    <scope>NUCLEOTIDE SEQUENCE</scope>
    <source>
        <strain evidence="2">XJ19-45</strain>
    </source>
</reference>
<dbReference type="Pfam" id="PF13391">
    <property type="entry name" value="HNH_2"/>
    <property type="match status" value="1"/>
</dbReference>
<keyword evidence="2" id="KW-0255">Endonuclease</keyword>
<dbReference type="Proteomes" id="UP001060275">
    <property type="component" value="Unassembled WGS sequence"/>
</dbReference>
<dbReference type="RefSeq" id="WP_254676038.1">
    <property type="nucleotide sequence ID" value="NZ_JAMWDU010000006.1"/>
</dbReference>
<sequence length="285" mass="32048">MPFAVLNVRPSRQKSLSVVRIDNRNKDLAINSIGRNVLLYAPRDEPLNGYFGKAEVEEVRLDTAQRRFMFVQLGQVETFARSIRLEHIPEPLESLAYRADGSVAFSYFSTGIRRLSSIDKAAIARLESALAQPRGFEAPMGEPLRRAPAVGPALRRIDRKMAMRDAQLRWQVLELYGSTCAVCGSGFADAERGLYEVEVCHLQGLRHGGPDSITNAMPMCRTHHWAYDAGLFTLAPTGPILVSNRMTPDLRTRFNGRSRAWFPEPISVRPAAAHLLFHRDMVFQR</sequence>
<evidence type="ECO:0000259" key="1">
    <source>
        <dbReference type="Pfam" id="PF13391"/>
    </source>
</evidence>
<evidence type="ECO:0000313" key="2">
    <source>
        <dbReference type="EMBL" id="MCP8888793.1"/>
    </source>
</evidence>
<dbReference type="EMBL" id="JAMWDU010000006">
    <property type="protein sequence ID" value="MCP8888793.1"/>
    <property type="molecule type" value="Genomic_DNA"/>
</dbReference>